<dbReference type="GO" id="GO:0015179">
    <property type="term" value="F:L-amino acid transmembrane transporter activity"/>
    <property type="evidence" value="ECO:0007669"/>
    <property type="project" value="TreeGrafter"/>
</dbReference>
<dbReference type="GO" id="GO:0005774">
    <property type="term" value="C:vacuolar membrane"/>
    <property type="evidence" value="ECO:0007669"/>
    <property type="project" value="TreeGrafter"/>
</dbReference>
<feature type="transmembrane region" description="Helical" evidence="6">
    <location>
        <begin position="312"/>
        <end position="338"/>
    </location>
</feature>
<feature type="transmembrane region" description="Helical" evidence="6">
    <location>
        <begin position="465"/>
        <end position="486"/>
    </location>
</feature>
<proteinExistence type="inferred from homology"/>
<evidence type="ECO:0000256" key="1">
    <source>
        <dbReference type="ARBA" id="ARBA00004141"/>
    </source>
</evidence>
<comment type="similarity">
    <text evidence="2">Belongs to the amino acid/polyamine transporter 2 family.</text>
</comment>
<accession>A0A9W8HGN9</accession>
<dbReference type="Pfam" id="PF01490">
    <property type="entry name" value="Aa_trans"/>
    <property type="match status" value="1"/>
</dbReference>
<gene>
    <name evidence="8" type="ORF">H4R18_000237</name>
</gene>
<feature type="transmembrane region" description="Helical" evidence="6">
    <location>
        <begin position="498"/>
        <end position="516"/>
    </location>
</feature>
<keyword evidence="4 6" id="KW-1133">Transmembrane helix</keyword>
<evidence type="ECO:0000313" key="8">
    <source>
        <dbReference type="EMBL" id="KAJ2785848.1"/>
    </source>
</evidence>
<evidence type="ECO:0000256" key="3">
    <source>
        <dbReference type="ARBA" id="ARBA00022692"/>
    </source>
</evidence>
<evidence type="ECO:0000259" key="7">
    <source>
        <dbReference type="Pfam" id="PF01490"/>
    </source>
</evidence>
<evidence type="ECO:0000313" key="9">
    <source>
        <dbReference type="Proteomes" id="UP001140217"/>
    </source>
</evidence>
<evidence type="ECO:0000256" key="5">
    <source>
        <dbReference type="ARBA" id="ARBA00023136"/>
    </source>
</evidence>
<dbReference type="OrthoDB" id="40134at2759"/>
<feature type="transmembrane region" description="Helical" evidence="6">
    <location>
        <begin position="350"/>
        <end position="374"/>
    </location>
</feature>
<dbReference type="Proteomes" id="UP001140217">
    <property type="component" value="Unassembled WGS sequence"/>
</dbReference>
<dbReference type="Gene3D" id="1.20.1740.10">
    <property type="entry name" value="Amino acid/polyamine transporter I"/>
    <property type="match status" value="1"/>
</dbReference>
<dbReference type="AlphaFoldDB" id="A0A9W8HGN9"/>
<dbReference type="EMBL" id="JANBUL010000006">
    <property type="protein sequence ID" value="KAJ2785848.1"/>
    <property type="molecule type" value="Genomic_DNA"/>
</dbReference>
<evidence type="ECO:0000256" key="4">
    <source>
        <dbReference type="ARBA" id="ARBA00022989"/>
    </source>
</evidence>
<dbReference type="InterPro" id="IPR013057">
    <property type="entry name" value="AA_transpt_TM"/>
</dbReference>
<feature type="domain" description="Amino acid transporter transmembrane" evidence="7">
    <location>
        <begin position="127"/>
        <end position="519"/>
    </location>
</feature>
<reference evidence="8" key="1">
    <citation type="submission" date="2022-07" db="EMBL/GenBank/DDBJ databases">
        <title>Phylogenomic reconstructions and comparative analyses of Kickxellomycotina fungi.</title>
        <authorList>
            <person name="Reynolds N.K."/>
            <person name="Stajich J.E."/>
            <person name="Barry K."/>
            <person name="Grigoriev I.V."/>
            <person name="Crous P."/>
            <person name="Smith M.E."/>
        </authorList>
    </citation>
    <scope>NUCLEOTIDE SEQUENCE</scope>
    <source>
        <strain evidence="8">NBRC 105414</strain>
    </source>
</reference>
<sequence length="528" mass="56679">MSAARFMRRVLNRSNSGANDGLPPIRAAAMTPASVAAPLPAAAIAEAAAVVPGPTAAGSGGSIYEAPSDFTDTSSMDCEDKPPVAGSMVAGEKETMQDVVHDGGLVEEEGTPEPQADEVHGPPLPRNTGFMRSFSNIVCIIIGTGCLQIPYAFAKTGWIGILIVIMSAFIGGYTGVLTIRCLYYQGANGPRLHSFPQIGRAAFGRWGQYATQFFNYLYTLGTTCLYIILSGQFIYQLVSTLGVTVTQKVWMIVVAIIMWIPVALLKEMSEAAVMAIFGLLASIVVIIVATVMSLVKPYTVMHPDQPAPGHDVAIGIGIPVALSSIVFSYSGSVVYPHVEAAMRKPKQWPSVVFSAMTFCAACYLLIGITGYWAYGDQVVSPVLDSIPAGAPATVAKIMITAHVIIAAPIMFLSFFLEVEKQWNITAQRLGKKREFTVRLVYRSVVVAIVCAISLAIPYFADFLSLISSIACVTMYAIIPVVCYLKLYGHRVAPWYEKIWMCFVLAVGAVASIWGSIDAIKNLIKDTKG</sequence>
<comment type="subcellular location">
    <subcellularLocation>
        <location evidence="1">Membrane</location>
        <topology evidence="1">Multi-pass membrane protein</topology>
    </subcellularLocation>
</comment>
<feature type="transmembrane region" description="Helical" evidence="6">
    <location>
        <begin position="272"/>
        <end position="292"/>
    </location>
</feature>
<protein>
    <recommendedName>
        <fullName evidence="7">Amino acid transporter transmembrane domain-containing protein</fullName>
    </recommendedName>
</protein>
<evidence type="ECO:0000256" key="2">
    <source>
        <dbReference type="ARBA" id="ARBA00008066"/>
    </source>
</evidence>
<feature type="transmembrane region" description="Helical" evidence="6">
    <location>
        <begin position="134"/>
        <end position="153"/>
    </location>
</feature>
<organism evidence="8 9">
    <name type="scientific">Coemansia javaensis</name>
    <dbReference type="NCBI Taxonomy" id="2761396"/>
    <lineage>
        <taxon>Eukaryota</taxon>
        <taxon>Fungi</taxon>
        <taxon>Fungi incertae sedis</taxon>
        <taxon>Zoopagomycota</taxon>
        <taxon>Kickxellomycotina</taxon>
        <taxon>Kickxellomycetes</taxon>
        <taxon>Kickxellales</taxon>
        <taxon>Kickxellaceae</taxon>
        <taxon>Coemansia</taxon>
    </lineage>
</organism>
<keyword evidence="3 6" id="KW-0812">Transmembrane</keyword>
<feature type="transmembrane region" description="Helical" evidence="6">
    <location>
        <begin position="159"/>
        <end position="183"/>
    </location>
</feature>
<keyword evidence="9" id="KW-1185">Reference proteome</keyword>
<evidence type="ECO:0000256" key="6">
    <source>
        <dbReference type="SAM" id="Phobius"/>
    </source>
</evidence>
<dbReference type="PANTHER" id="PTHR22950:SF349">
    <property type="entry name" value="AMINO ACID TRANSPORTER TRANSMEMBRANE DOMAIN-CONTAINING PROTEIN"/>
    <property type="match status" value="1"/>
</dbReference>
<feature type="transmembrane region" description="Helical" evidence="6">
    <location>
        <begin position="213"/>
        <end position="235"/>
    </location>
</feature>
<dbReference type="PANTHER" id="PTHR22950">
    <property type="entry name" value="AMINO ACID TRANSPORTER"/>
    <property type="match status" value="1"/>
</dbReference>
<comment type="caution">
    <text evidence="8">The sequence shown here is derived from an EMBL/GenBank/DDBJ whole genome shotgun (WGS) entry which is preliminary data.</text>
</comment>
<keyword evidence="5 6" id="KW-0472">Membrane</keyword>
<feature type="transmembrane region" description="Helical" evidence="6">
    <location>
        <begin position="439"/>
        <end position="459"/>
    </location>
</feature>
<feature type="transmembrane region" description="Helical" evidence="6">
    <location>
        <begin position="247"/>
        <end position="265"/>
    </location>
</feature>
<feature type="transmembrane region" description="Helical" evidence="6">
    <location>
        <begin position="394"/>
        <end position="418"/>
    </location>
</feature>
<name>A0A9W8HGN9_9FUNG</name>